<accession>A0ACA9NQQ8</accession>
<sequence>NAKQLEETLLSLSLVDDGLIRLDFFTLKLGVCKLKDRKVGHDDDIDEREGGLCDIR</sequence>
<organism evidence="1 2">
    <name type="scientific">Cetraspora pellucida</name>
    <dbReference type="NCBI Taxonomy" id="1433469"/>
    <lineage>
        <taxon>Eukaryota</taxon>
        <taxon>Fungi</taxon>
        <taxon>Fungi incertae sedis</taxon>
        <taxon>Mucoromycota</taxon>
        <taxon>Glomeromycotina</taxon>
        <taxon>Glomeromycetes</taxon>
        <taxon>Diversisporales</taxon>
        <taxon>Gigasporaceae</taxon>
        <taxon>Cetraspora</taxon>
    </lineage>
</organism>
<dbReference type="Proteomes" id="UP000789366">
    <property type="component" value="Unassembled WGS sequence"/>
</dbReference>
<feature type="non-terminal residue" evidence="1">
    <location>
        <position position="1"/>
    </location>
</feature>
<keyword evidence="2" id="KW-1185">Reference proteome</keyword>
<evidence type="ECO:0000313" key="1">
    <source>
        <dbReference type="EMBL" id="CAG8670176.1"/>
    </source>
</evidence>
<proteinExistence type="predicted"/>
<dbReference type="EMBL" id="CAJVPW010016460">
    <property type="protein sequence ID" value="CAG8670176.1"/>
    <property type="molecule type" value="Genomic_DNA"/>
</dbReference>
<protein>
    <submittedName>
        <fullName evidence="1">10562_t:CDS:1</fullName>
    </submittedName>
</protein>
<evidence type="ECO:0000313" key="2">
    <source>
        <dbReference type="Proteomes" id="UP000789366"/>
    </source>
</evidence>
<reference evidence="1" key="1">
    <citation type="submission" date="2021-06" db="EMBL/GenBank/DDBJ databases">
        <authorList>
            <person name="Kallberg Y."/>
            <person name="Tangrot J."/>
            <person name="Rosling A."/>
        </authorList>
    </citation>
    <scope>NUCLEOTIDE SEQUENCE</scope>
    <source>
        <strain evidence="1">28 12/20/2015</strain>
    </source>
</reference>
<comment type="caution">
    <text evidence="1">The sequence shown here is derived from an EMBL/GenBank/DDBJ whole genome shotgun (WGS) entry which is preliminary data.</text>
</comment>
<name>A0ACA9NQQ8_9GLOM</name>
<gene>
    <name evidence="1" type="ORF">SPELUC_LOCUS9620</name>
</gene>